<feature type="compositionally biased region" description="Low complexity" evidence="1">
    <location>
        <begin position="1"/>
        <end position="17"/>
    </location>
</feature>
<feature type="compositionally biased region" description="Polar residues" evidence="1">
    <location>
        <begin position="31"/>
        <end position="55"/>
    </location>
</feature>
<dbReference type="EMBL" id="CP093350">
    <property type="protein sequence ID" value="WOH11587.1"/>
    <property type="molecule type" value="Genomic_DNA"/>
</dbReference>
<feature type="region of interest" description="Disordered" evidence="1">
    <location>
        <begin position="1"/>
        <end position="83"/>
    </location>
</feature>
<sequence length="522" mass="58138">MSSSSPPKNPSPVSSGSASPDFGLTEAKSENVGNQEVSSEPQAGPSNVYSPQPLSSYDPHQPHLAPQPISSSQPNLDGLNMSLEMDPDTKQLIQSQGITIAEYTQQRRAFAKYEHPAIPNIYSGLDEETANVIHSEEMSPSDLRRQQQALDYFNRMKESLHQDPAGISRIESQIQEPYALLSNNSVLGVDTMGSYLDPNEELDPNDPFFEELADLVDPVNERIKACFGPEIGSTLASTSRVSAKGKTLIIKGPKPQSVKDTKSKISEGQPVPEIDNWPWKRKMTDTLPEAIEDKQSKRRKLLESPLEHGENQEEERCLLLFKDDENDDDYETLYRLYWYTLNQRTSIFQEGDFVQDFENGLTKYINEFLDSKITTEQCKKKVMELRKKYLYFMELNGYEDFNEADFSVPREYKMFQMFKIVWGADPGHGGSCSVAGQGVNVGNPLQGAVDNMNVDQGHVAEPIPPALTNVSGAGKAPEPANVKSGAADKELEADMARAVSNSLKEVRDPSADQKDDNMDIDR</sequence>
<dbReference type="AlphaFoldDB" id="A0A175YN09"/>
<accession>A0A175YN09</accession>
<feature type="region of interest" description="Disordered" evidence="1">
    <location>
        <begin position="499"/>
        <end position="522"/>
    </location>
</feature>
<feature type="region of interest" description="Disordered" evidence="1">
    <location>
        <begin position="252"/>
        <end position="276"/>
    </location>
</feature>
<evidence type="ECO:0000256" key="1">
    <source>
        <dbReference type="SAM" id="MobiDB-lite"/>
    </source>
</evidence>
<feature type="compositionally biased region" description="Basic and acidic residues" evidence="1">
    <location>
        <begin position="291"/>
        <end position="309"/>
    </location>
</feature>
<dbReference type="Proteomes" id="UP000077755">
    <property type="component" value="Chromosome 8"/>
</dbReference>
<feature type="region of interest" description="Disordered" evidence="1">
    <location>
        <begin position="288"/>
        <end position="309"/>
    </location>
</feature>
<proteinExistence type="predicted"/>
<organism evidence="2 3">
    <name type="scientific">Daucus carota subsp. sativus</name>
    <name type="common">Carrot</name>
    <dbReference type="NCBI Taxonomy" id="79200"/>
    <lineage>
        <taxon>Eukaryota</taxon>
        <taxon>Viridiplantae</taxon>
        <taxon>Streptophyta</taxon>
        <taxon>Embryophyta</taxon>
        <taxon>Tracheophyta</taxon>
        <taxon>Spermatophyta</taxon>
        <taxon>Magnoliopsida</taxon>
        <taxon>eudicotyledons</taxon>
        <taxon>Gunneridae</taxon>
        <taxon>Pentapetalae</taxon>
        <taxon>asterids</taxon>
        <taxon>campanulids</taxon>
        <taxon>Apiales</taxon>
        <taxon>Apiaceae</taxon>
        <taxon>Apioideae</taxon>
        <taxon>Scandiceae</taxon>
        <taxon>Daucinae</taxon>
        <taxon>Daucus</taxon>
        <taxon>Daucus sect. Daucus</taxon>
    </lineage>
</organism>
<reference evidence="2" key="1">
    <citation type="journal article" date="2016" name="Nat. Genet.">
        <title>A high-quality carrot genome assembly provides new insights into carotenoid accumulation and asterid genome evolution.</title>
        <authorList>
            <person name="Iorizzo M."/>
            <person name="Ellison S."/>
            <person name="Senalik D."/>
            <person name="Zeng P."/>
            <person name="Satapoomin P."/>
            <person name="Huang J."/>
            <person name="Bowman M."/>
            <person name="Iovene M."/>
            <person name="Sanseverino W."/>
            <person name="Cavagnaro P."/>
            <person name="Yildiz M."/>
            <person name="Macko-Podgorni A."/>
            <person name="Moranska E."/>
            <person name="Grzebelus E."/>
            <person name="Grzebelus D."/>
            <person name="Ashrafi H."/>
            <person name="Zheng Z."/>
            <person name="Cheng S."/>
            <person name="Spooner D."/>
            <person name="Van Deynze A."/>
            <person name="Simon P."/>
        </authorList>
    </citation>
    <scope>NUCLEOTIDE SEQUENCE</scope>
    <source>
        <tissue evidence="2">Leaf</tissue>
    </source>
</reference>
<evidence type="ECO:0000313" key="3">
    <source>
        <dbReference type="Proteomes" id="UP000077755"/>
    </source>
</evidence>
<feature type="compositionally biased region" description="Basic and acidic residues" evidence="1">
    <location>
        <begin position="504"/>
        <end position="522"/>
    </location>
</feature>
<gene>
    <name evidence="2" type="ORF">DCAR_0831077</name>
</gene>
<dbReference type="Gramene" id="KZM84222">
    <property type="protein sequence ID" value="KZM84222"/>
    <property type="gene ID" value="DCAR_028231"/>
</dbReference>
<reference evidence="2" key="2">
    <citation type="submission" date="2022-03" db="EMBL/GenBank/DDBJ databases">
        <title>Draft title - Genomic analysis of global carrot germplasm unveils the trajectory of domestication and the origin of high carotenoid orange carrot.</title>
        <authorList>
            <person name="Iorizzo M."/>
            <person name="Ellison S."/>
            <person name="Senalik D."/>
            <person name="Macko-Podgorni A."/>
            <person name="Grzebelus D."/>
            <person name="Bostan H."/>
            <person name="Rolling W."/>
            <person name="Curaba J."/>
            <person name="Simon P."/>
        </authorList>
    </citation>
    <scope>NUCLEOTIDE SEQUENCE</scope>
    <source>
        <tissue evidence="2">Leaf</tissue>
    </source>
</reference>
<feature type="region of interest" description="Disordered" evidence="1">
    <location>
        <begin position="470"/>
        <end position="489"/>
    </location>
</feature>
<keyword evidence="3" id="KW-1185">Reference proteome</keyword>
<protein>
    <submittedName>
        <fullName evidence="2">Uncharacterized protein</fullName>
    </submittedName>
</protein>
<name>A0A175YN09_DAUCS</name>
<evidence type="ECO:0000313" key="2">
    <source>
        <dbReference type="EMBL" id="WOH11587.1"/>
    </source>
</evidence>